<name>A0ACC3N4V3_9PEZI</name>
<evidence type="ECO:0000313" key="2">
    <source>
        <dbReference type="Proteomes" id="UP001281147"/>
    </source>
</evidence>
<proteinExistence type="predicted"/>
<dbReference type="Proteomes" id="UP001281147">
    <property type="component" value="Unassembled WGS sequence"/>
</dbReference>
<organism evidence="1 2">
    <name type="scientific">Vermiconidia calcicola</name>
    <dbReference type="NCBI Taxonomy" id="1690605"/>
    <lineage>
        <taxon>Eukaryota</taxon>
        <taxon>Fungi</taxon>
        <taxon>Dikarya</taxon>
        <taxon>Ascomycota</taxon>
        <taxon>Pezizomycotina</taxon>
        <taxon>Dothideomycetes</taxon>
        <taxon>Dothideomycetidae</taxon>
        <taxon>Mycosphaerellales</taxon>
        <taxon>Extremaceae</taxon>
        <taxon>Vermiconidia</taxon>
    </lineage>
</organism>
<accession>A0ACC3N4V3</accession>
<gene>
    <name evidence="1" type="ORF">LTR37_010629</name>
</gene>
<keyword evidence="2" id="KW-1185">Reference proteome</keyword>
<evidence type="ECO:0000313" key="1">
    <source>
        <dbReference type="EMBL" id="KAK3709801.1"/>
    </source>
</evidence>
<sequence length="341" mass="38213">MPDMQELQEMEPSPVEETPSQVRDSYFDMEKSSTSPPNNGTNFLGLSNQHGALYYLQRIQKYSSYTFTAFGLAHITNTSIIPLITQSVPASEPYLLLTRPYYQGLPAEPLLIIIPLWAHVLSGIAMRVYRRNLNAKKYGDDEESEKGKGYFSNTFWPKVSGISKLGFQFTPLLIGHIFINRIIPKQFPGGSSNVNLSYVAHAFAKHPAMSFAGFSAMLTVGCFHMTWGWAKWLGWTPDQTTAMGGERELAKKRRWYIINGLAVALTALWMAGSFGVIARAGAAPGWIAKQYDEMYRMIPVVGKWISVIDSKVFLWADQGNALATFTLHNDPDLLTLRIDQI</sequence>
<protein>
    <submittedName>
        <fullName evidence="1">Uncharacterized protein</fullName>
    </submittedName>
</protein>
<reference evidence="1" key="1">
    <citation type="submission" date="2023-07" db="EMBL/GenBank/DDBJ databases">
        <title>Black Yeasts Isolated from many extreme environments.</title>
        <authorList>
            <person name="Coleine C."/>
            <person name="Stajich J.E."/>
            <person name="Selbmann L."/>
        </authorList>
    </citation>
    <scope>NUCLEOTIDE SEQUENCE</scope>
    <source>
        <strain evidence="1">CCFEE 5714</strain>
    </source>
</reference>
<comment type="caution">
    <text evidence="1">The sequence shown here is derived from an EMBL/GenBank/DDBJ whole genome shotgun (WGS) entry which is preliminary data.</text>
</comment>
<dbReference type="EMBL" id="JAUTXU010000089">
    <property type="protein sequence ID" value="KAK3709801.1"/>
    <property type="molecule type" value="Genomic_DNA"/>
</dbReference>